<keyword evidence="5 10" id="KW-1133">Transmembrane helix</keyword>
<evidence type="ECO:0000259" key="11">
    <source>
        <dbReference type="Pfam" id="PF00999"/>
    </source>
</evidence>
<dbReference type="GO" id="GO:0098719">
    <property type="term" value="P:sodium ion import across plasma membrane"/>
    <property type="evidence" value="ECO:0007669"/>
    <property type="project" value="TreeGrafter"/>
</dbReference>
<organism evidence="12 13">
    <name type="scientific">Swingsia samuiensis</name>
    <dbReference type="NCBI Taxonomy" id="1293412"/>
    <lineage>
        <taxon>Bacteria</taxon>
        <taxon>Pseudomonadati</taxon>
        <taxon>Pseudomonadota</taxon>
        <taxon>Alphaproteobacteria</taxon>
        <taxon>Acetobacterales</taxon>
        <taxon>Acetobacteraceae</taxon>
        <taxon>Swingsia</taxon>
    </lineage>
</organism>
<dbReference type="Proteomes" id="UP000316313">
    <property type="component" value="Chromosome"/>
</dbReference>
<evidence type="ECO:0000256" key="9">
    <source>
        <dbReference type="ARBA" id="ARBA00023201"/>
    </source>
</evidence>
<dbReference type="InterPro" id="IPR018422">
    <property type="entry name" value="Cation/H_exchanger_CPA1"/>
</dbReference>
<feature type="transmembrane region" description="Helical" evidence="10">
    <location>
        <begin position="214"/>
        <end position="231"/>
    </location>
</feature>
<dbReference type="EMBL" id="CP038141">
    <property type="protein sequence ID" value="QDH16616.1"/>
    <property type="molecule type" value="Genomic_DNA"/>
</dbReference>
<evidence type="ECO:0000256" key="2">
    <source>
        <dbReference type="ARBA" id="ARBA00022448"/>
    </source>
</evidence>
<dbReference type="PANTHER" id="PTHR10110:SF86">
    <property type="entry name" value="SODIUM_HYDROGEN EXCHANGER 7"/>
    <property type="match status" value="1"/>
</dbReference>
<feature type="transmembrane region" description="Helical" evidence="10">
    <location>
        <begin position="7"/>
        <end position="27"/>
    </location>
</feature>
<feature type="transmembrane region" description="Helical" evidence="10">
    <location>
        <begin position="381"/>
        <end position="405"/>
    </location>
</feature>
<feature type="transmembrane region" description="Helical" evidence="10">
    <location>
        <begin position="185"/>
        <end position="207"/>
    </location>
</feature>
<feature type="transmembrane region" description="Helical" evidence="10">
    <location>
        <begin position="33"/>
        <end position="50"/>
    </location>
</feature>
<keyword evidence="9" id="KW-0739">Sodium transport</keyword>
<dbReference type="OrthoDB" id="9809206at2"/>
<keyword evidence="4 10" id="KW-0812">Transmembrane</keyword>
<keyword evidence="3" id="KW-1003">Cell membrane</keyword>
<gene>
    <name evidence="12" type="ORF">E3D00_02790</name>
</gene>
<keyword evidence="7" id="KW-0406">Ion transport</keyword>
<feature type="transmembrane region" description="Helical" evidence="10">
    <location>
        <begin position="304"/>
        <end position="329"/>
    </location>
</feature>
<evidence type="ECO:0000256" key="10">
    <source>
        <dbReference type="SAM" id="Phobius"/>
    </source>
</evidence>
<dbReference type="GO" id="GO:0015386">
    <property type="term" value="F:potassium:proton antiporter activity"/>
    <property type="evidence" value="ECO:0007669"/>
    <property type="project" value="TreeGrafter"/>
</dbReference>
<proteinExistence type="predicted"/>
<evidence type="ECO:0000256" key="7">
    <source>
        <dbReference type="ARBA" id="ARBA00023065"/>
    </source>
</evidence>
<sequence length="530" mass="58255">MSDLARFEFFITVVSVILTLALVAKYLRLPTSVAFIGGGICMVALPWVPNITIDPDLILVMFLPPLLMSGAYFTVWSSFRENLLGILQLAVGAVFFTTLIVGVVTHFLVPSLPWSVCFALGAILAPPDAVAAKSVLTQVKLPERLTTLMEGESLLNDASSLVIYRVAISSFLTGTFSIVHATISFAVLSIGGLLLGGVLAYFFILILRRISDPLIVICLTLLGPWMAYIIGDRIGVSGVMATVTMGLMFGWRQHDIFGARTRVEAGSFWALLIFLMEALIFVTIGLGLRSVFSMGGNLFATKTALFTAVAGVILATIVARFLWVYAAVIVSKLVSKIFKLNWTFSHDEWKHATIIGWTGMRGVVSLAVALSTPSNMPGREFVLLCAFVLILITVVGQGTTLGVLIRCLGIKDAQDDKNSLLNIAQARLKMASAQREEIEKLAISPTGKVLHPRLLEQYRFRENAIKRYNEQPSVFQPEKEAHYQTLLKIVAKGREELLKLHKAGRIHDSVVRQLEYELDLQEMSAEVSHR</sequence>
<keyword evidence="6" id="KW-0915">Sodium</keyword>
<dbReference type="GO" id="GO:0005886">
    <property type="term" value="C:plasma membrane"/>
    <property type="evidence" value="ECO:0007669"/>
    <property type="project" value="UniProtKB-SubCell"/>
</dbReference>
<dbReference type="GO" id="GO:0015385">
    <property type="term" value="F:sodium:proton antiporter activity"/>
    <property type="evidence" value="ECO:0007669"/>
    <property type="project" value="InterPro"/>
</dbReference>
<dbReference type="PANTHER" id="PTHR10110">
    <property type="entry name" value="SODIUM/HYDROGEN EXCHANGER"/>
    <property type="match status" value="1"/>
</dbReference>
<name>A0A4Y6UJH2_9PROT</name>
<evidence type="ECO:0000313" key="13">
    <source>
        <dbReference type="Proteomes" id="UP000316313"/>
    </source>
</evidence>
<keyword evidence="13" id="KW-1185">Reference proteome</keyword>
<evidence type="ECO:0000256" key="6">
    <source>
        <dbReference type="ARBA" id="ARBA00023053"/>
    </source>
</evidence>
<dbReference type="AlphaFoldDB" id="A0A4Y6UJH2"/>
<protein>
    <submittedName>
        <fullName evidence="12">Sodium:proton antiporter</fullName>
    </submittedName>
</protein>
<keyword evidence="8 10" id="KW-0472">Membrane</keyword>
<feature type="transmembrane region" description="Helical" evidence="10">
    <location>
        <begin position="268"/>
        <end position="292"/>
    </location>
</feature>
<reference evidence="12 13" key="1">
    <citation type="submission" date="2019-03" db="EMBL/GenBank/DDBJ databases">
        <title>The complete genome sequence of Swingsia samuiensis NBRC107927(T).</title>
        <authorList>
            <person name="Chua K.-O."/>
            <person name="Chan K.-G."/>
            <person name="See-Too W.-S."/>
        </authorList>
    </citation>
    <scope>NUCLEOTIDE SEQUENCE [LARGE SCALE GENOMIC DNA]</scope>
    <source>
        <strain evidence="12 13">AH83</strain>
    </source>
</reference>
<evidence type="ECO:0000313" key="12">
    <source>
        <dbReference type="EMBL" id="QDH16616.1"/>
    </source>
</evidence>
<evidence type="ECO:0000256" key="8">
    <source>
        <dbReference type="ARBA" id="ARBA00023136"/>
    </source>
</evidence>
<evidence type="ECO:0000256" key="3">
    <source>
        <dbReference type="ARBA" id="ARBA00022475"/>
    </source>
</evidence>
<dbReference type="Pfam" id="PF00999">
    <property type="entry name" value="Na_H_Exchanger"/>
    <property type="match status" value="1"/>
</dbReference>
<evidence type="ECO:0000256" key="5">
    <source>
        <dbReference type="ARBA" id="ARBA00022989"/>
    </source>
</evidence>
<evidence type="ECO:0000256" key="4">
    <source>
        <dbReference type="ARBA" id="ARBA00022692"/>
    </source>
</evidence>
<comment type="subcellular location">
    <subcellularLocation>
        <location evidence="1">Cell membrane</location>
        <topology evidence="1">Multi-pass membrane protein</topology>
    </subcellularLocation>
</comment>
<dbReference type="KEGG" id="ssam:E3D00_02790"/>
<keyword evidence="2" id="KW-0813">Transport</keyword>
<feature type="transmembrane region" description="Helical" evidence="10">
    <location>
        <begin position="85"/>
        <end position="109"/>
    </location>
</feature>
<accession>A0A4Y6UJH2</accession>
<feature type="transmembrane region" description="Helical" evidence="10">
    <location>
        <begin position="57"/>
        <end position="79"/>
    </location>
</feature>
<dbReference type="RefSeq" id="WP_141459748.1">
    <property type="nucleotide sequence ID" value="NZ_CP038141.1"/>
</dbReference>
<evidence type="ECO:0000256" key="1">
    <source>
        <dbReference type="ARBA" id="ARBA00004651"/>
    </source>
</evidence>
<dbReference type="GO" id="GO:0051453">
    <property type="term" value="P:regulation of intracellular pH"/>
    <property type="evidence" value="ECO:0007669"/>
    <property type="project" value="TreeGrafter"/>
</dbReference>
<dbReference type="InterPro" id="IPR006153">
    <property type="entry name" value="Cation/H_exchanger_TM"/>
</dbReference>
<feature type="domain" description="Cation/H+ exchanger transmembrane" evidence="11">
    <location>
        <begin position="16"/>
        <end position="405"/>
    </location>
</feature>
<dbReference type="Gene3D" id="6.10.140.1330">
    <property type="match status" value="1"/>
</dbReference>